<evidence type="ECO:0000256" key="3">
    <source>
        <dbReference type="ARBA" id="ARBA00023136"/>
    </source>
</evidence>
<feature type="region of interest" description="Disordered" evidence="4">
    <location>
        <begin position="613"/>
        <end position="710"/>
    </location>
</feature>
<dbReference type="Gene3D" id="2.120.10.30">
    <property type="entry name" value="TolB, C-terminal domain"/>
    <property type="match status" value="3"/>
</dbReference>
<dbReference type="InterPro" id="IPR000184">
    <property type="entry name" value="Bac_surfAg_D15"/>
</dbReference>
<dbReference type="GO" id="GO:0019867">
    <property type="term" value="C:outer membrane"/>
    <property type="evidence" value="ECO:0007669"/>
    <property type="project" value="InterPro"/>
</dbReference>
<comment type="subcellular location">
    <subcellularLocation>
        <location evidence="1">Membrane</location>
    </subcellularLocation>
</comment>
<dbReference type="PANTHER" id="PTHR36842:SF1">
    <property type="entry name" value="PROTEIN TOLB"/>
    <property type="match status" value="1"/>
</dbReference>
<feature type="compositionally biased region" description="Basic and acidic residues" evidence="4">
    <location>
        <begin position="642"/>
        <end position="652"/>
    </location>
</feature>
<dbReference type="Pfam" id="PF01103">
    <property type="entry name" value="Omp85"/>
    <property type="match status" value="1"/>
</dbReference>
<dbReference type="EMBL" id="JAGQHS010000015">
    <property type="protein sequence ID" value="MCA9755102.1"/>
    <property type="molecule type" value="Genomic_DNA"/>
</dbReference>
<dbReference type="Proteomes" id="UP000739538">
    <property type="component" value="Unassembled WGS sequence"/>
</dbReference>
<evidence type="ECO:0000256" key="4">
    <source>
        <dbReference type="SAM" id="MobiDB-lite"/>
    </source>
</evidence>
<keyword evidence="5" id="KW-0732">Signal</keyword>
<feature type="signal peptide" evidence="5">
    <location>
        <begin position="1"/>
        <end position="26"/>
    </location>
</feature>
<name>A0A956N9M0_UNCEI</name>
<keyword evidence="3" id="KW-0472">Membrane</keyword>
<reference evidence="7" key="1">
    <citation type="submission" date="2020-04" db="EMBL/GenBank/DDBJ databases">
        <authorList>
            <person name="Zhang T."/>
        </authorList>
    </citation>
    <scope>NUCLEOTIDE SEQUENCE</scope>
    <source>
        <strain evidence="7">HKST-UBA02</strain>
    </source>
</reference>
<dbReference type="Pfam" id="PF07676">
    <property type="entry name" value="PD40"/>
    <property type="match status" value="3"/>
</dbReference>
<reference evidence="7" key="2">
    <citation type="journal article" date="2021" name="Microbiome">
        <title>Successional dynamics and alternative stable states in a saline activated sludge microbial community over 9 years.</title>
        <authorList>
            <person name="Wang Y."/>
            <person name="Ye J."/>
            <person name="Ju F."/>
            <person name="Liu L."/>
            <person name="Boyd J.A."/>
            <person name="Deng Y."/>
            <person name="Parks D.H."/>
            <person name="Jiang X."/>
            <person name="Yin X."/>
            <person name="Woodcroft B.J."/>
            <person name="Tyson G.W."/>
            <person name="Hugenholtz P."/>
            <person name="Polz M.F."/>
            <person name="Zhang T."/>
        </authorList>
    </citation>
    <scope>NUCLEOTIDE SEQUENCE</scope>
    <source>
        <strain evidence="7">HKST-UBA02</strain>
    </source>
</reference>
<evidence type="ECO:0000313" key="7">
    <source>
        <dbReference type="EMBL" id="MCA9755102.1"/>
    </source>
</evidence>
<feature type="compositionally biased region" description="Low complexity" evidence="4">
    <location>
        <begin position="664"/>
        <end position="674"/>
    </location>
</feature>
<dbReference type="AlphaFoldDB" id="A0A956N9M0"/>
<accession>A0A956N9M0</accession>
<evidence type="ECO:0000259" key="6">
    <source>
        <dbReference type="Pfam" id="PF01103"/>
    </source>
</evidence>
<comment type="caution">
    <text evidence="7">The sequence shown here is derived from an EMBL/GenBank/DDBJ whole genome shotgun (WGS) entry which is preliminary data.</text>
</comment>
<sequence length="1117" mass="124248">MHDSNLRPWALALVLLCALAVQPASAQYFGQNKVQYETHDWSIIETDNFKVYFHEGERRVALDVARMAERAYTRISTILNHEIAEPVPIILSASHAEFQVSNVSQGFVGEGTGGFTEFLKRRVAMPVTGDYGETEHVLTHELVHAFQIDLLTHGSRSMGAGLRWVPPLWVMEGMAEYVSTGELDPLTEMWLRDGALEGYLLPVTYMDRIGDIRVYRYGQAIMSYIGHTYGDETIGEFFKKLSVTHNVSRAMEEAIGVTLEKLSDNFIQEMRKTYLPAVADHDRPDDFAFRLTHSEAELANVNLSPSVSPDGDHVVFFSDRSLYNDLYLASAIDGTVEKRLVKGERNPDFESLRYFRSTADWAPDGESICFVALSQGRDAIYVQRVRDEKILHKLRFELDGINSPSFSNDGKWIVFSGMDDGSSNLYRSRVDGTGLEQLTDDRFMVREPRYSSDGTRIVFITDRGPDTDFDRLLFANPKVAIYDLASGKIQVLPEQPGTNISPHFLPGDEYLLYVSDRSGIANVYLRNLATNEDRRITNVLTGVSGIIPTGTAASLSRNGKRLVFSAFSRGGLDLFAVKNPLEMWEDGTPWHEPAPDPLLADDPQDLSIRIALDDGTTLPQPRKLEATPGEATDAVPAESEDTGSREADEDKAPSGAEGTSGPADGSNGDTSSGSDEPEQMGPDLASNSGEDPFDLFGPSEEVEESDPEVEARLDSLWSTIRDIDVPEGAVRGSDNLPSFAQGPESHAEEEVVVTDVFAENLDLPDPSAFKIERYTPKFSADYVSANGFFANNVGLAAQSVLQFSDVLGDQIILVGADVYGSFSDSDLFLGYTNLRHRISWGVSAFQYRNDFYIFTAEDTDDFVSQIYRGVNLTVQRPFNRFRRIETSLSGMAVSESVYRGSFYSQEFTQDQEGTRYYFQPGLALITDKTLYGYTGPISGGRDRLSFDVAFGDLQYRTWLGDVRRYYNVRQRYALALRGIAATSDGRDPQYFRIGGPYTIRGYEYGEFRGTKIAMANAEFRFPLIEQLRLGWPLPLALQGVRGAIFFDVGGAWNDSSAFKPAESHSGSFRLVDLRASYGLSTSMNIGFTILKWDLAWKTDLFTNLGKPAGSISFGLDY</sequence>
<gene>
    <name evidence="7" type="ORF">KDA27_04820</name>
</gene>
<evidence type="ECO:0000256" key="2">
    <source>
        <dbReference type="ARBA" id="ARBA00009820"/>
    </source>
</evidence>
<evidence type="ECO:0000256" key="1">
    <source>
        <dbReference type="ARBA" id="ARBA00004370"/>
    </source>
</evidence>
<evidence type="ECO:0000256" key="5">
    <source>
        <dbReference type="SAM" id="SignalP"/>
    </source>
</evidence>
<dbReference type="InterPro" id="IPR011042">
    <property type="entry name" value="6-blade_b-propeller_TolB-like"/>
</dbReference>
<comment type="similarity">
    <text evidence="2">Belongs to the TolB family.</text>
</comment>
<dbReference type="InterPro" id="IPR011659">
    <property type="entry name" value="WD40"/>
</dbReference>
<organism evidence="7 8">
    <name type="scientific">Eiseniibacteriota bacterium</name>
    <dbReference type="NCBI Taxonomy" id="2212470"/>
    <lineage>
        <taxon>Bacteria</taxon>
        <taxon>Candidatus Eiseniibacteriota</taxon>
    </lineage>
</organism>
<protein>
    <submittedName>
        <fullName evidence="7">PD40 domain-containing protein</fullName>
    </submittedName>
</protein>
<dbReference type="SUPFAM" id="SSF82171">
    <property type="entry name" value="DPP6 N-terminal domain-like"/>
    <property type="match status" value="1"/>
</dbReference>
<evidence type="ECO:0000313" key="8">
    <source>
        <dbReference type="Proteomes" id="UP000739538"/>
    </source>
</evidence>
<feature type="domain" description="Bacterial surface antigen (D15)" evidence="6">
    <location>
        <begin position="837"/>
        <end position="1098"/>
    </location>
</feature>
<feature type="chain" id="PRO_5036681548" evidence="5">
    <location>
        <begin position="27"/>
        <end position="1117"/>
    </location>
</feature>
<dbReference type="PANTHER" id="PTHR36842">
    <property type="entry name" value="PROTEIN TOLB HOMOLOG"/>
    <property type="match status" value="1"/>
</dbReference>
<proteinExistence type="inferred from homology"/>
<dbReference type="Gene3D" id="2.40.160.50">
    <property type="entry name" value="membrane protein fhac: a member of the omp85/tpsb transporter family"/>
    <property type="match status" value="1"/>
</dbReference>